<feature type="region of interest" description="Disordered" evidence="2">
    <location>
        <begin position="563"/>
        <end position="605"/>
    </location>
</feature>
<dbReference type="PANTHER" id="PTHR24216:SF65">
    <property type="entry name" value="PAXILLIN-LIKE PROTEIN 1"/>
    <property type="match status" value="1"/>
</dbReference>
<dbReference type="InterPro" id="IPR032675">
    <property type="entry name" value="LRR_dom_sf"/>
</dbReference>
<sequence>MSAVGNNSFSGTAITLITTQLIALLLLIGFSSTTSAQKLSTTLYGPWDAAEDLNEQHKAVLRFILSGNTSFWSRPAVAYRTGFGTAPWRCIDRCQAQYFTDLAQCAPDCTTMTFCAPGEAALSDPNTTCCALSLLDQSYSFSHPPNTAVMSWCNTYPAWGSGSRPSVCDFNVYAARGINPPLGANDSLLAVSCTRTSTTTFYVNGTQYRNDTATRIIYKKDIKQVNVTRNNVRRISLRHTSAWHHPSVNIREPPEFSLVDDLVCLPLEELYFEDVAFRPQFGGLAVFPDLSGPNNTTFNMAMSSLNPKLAIREVAFQKCSFFPFTEFNAIRWSGRARLEWSKGLRDALDMIQYGNQVYPKGWQPPAPDPISPRPFLPDTLKRLTIRRTYDAGHPRGAWAGKPVIKGFLPAEWALLRNLEYLDLSDDMGQGQIEGPIPSTWLMMTKLRVINLTGHPNFCKDWHSVGWMDTRQYYGDLLAANGSWLFNIDGAGWQWYDRTTVGYTNVIAPDGKCCWDTFSGEFLNRTIRGPPNVSVGQEDTSATLYYDMEICERRRPLVFGVARKATDPRPNLPPAARSPPDIPSTPPFPPAGVLGASRNPARPPVFPPLPRVSPLLPNAPPQPPSRPLYPLRWAGAWPRRPNLPPPSPIPSPPSPPSPPPLPSPPSPRPSPPPPSRPPLPPSPHPSPPPSPKPPSPPPSPQPPSPPPSPQPPSPPPSPQPPSPPPSPRPPLPPLPQPPPPPPSPKPPSPKPPSPQPPSPPPSPQPPSPPPSPRPPLPPLPQPPPPPPSPKPSPPPPSPQPPSPQPPSPPPSPRPPLPPLPQPPPSLQASYQISFAIPSVSRGPFHVLIAVPDKSARRYCKVCGCSLAHTVLGRGVSVLYNSSSAGSASPPSGPSSLPSLDDLLDPRGVGAPGGADNGTAAALNPGVLKVCCWTHVDTGCCCCCSCCCVGIYVCIGDYLIRIKVGSSVWYRWVLVDVDPPRVSGQLLMSNSSVTPLVNPSGSIATMATMDVAPLRYLLALFVMSEPVRKMNLASALQLNDGVALVRVECFESAHTAAEWSGALPMTAVAAAGSPGGASEVAAGEQRPPPMSRAGHPAAAAAATTTTTTRQLKLISGDFSHYAGAAFGMPYIQSCLALMYAAEGSKVSVVLPEAAVADLSGNPSNRALVLESRLPVPKGASAAGRSSRAVGGTVASVYAMSMLLKLRWSMLLSAYHIQILTLSTSMASPGISLRYRLVARNLRLFILSVKGNLPLLDKIFANRQDDDGGSAIVYQQQQIINATLDGLAVFRGPHSMWAVAASCRRHQRPAAAEMQSGTWKK</sequence>
<dbReference type="PRINTS" id="PR01217">
    <property type="entry name" value="PRICHEXTENSN"/>
</dbReference>
<gene>
    <name evidence="4" type="primary">SAD1f</name>
</gene>
<evidence type="ECO:0000256" key="3">
    <source>
        <dbReference type="SAM" id="SignalP"/>
    </source>
</evidence>
<accession>D9CIX9</accession>
<feature type="region of interest" description="Disordered" evidence="2">
    <location>
        <begin position="641"/>
        <end position="826"/>
    </location>
</feature>
<comment type="subcellular location">
    <subcellularLocation>
        <location evidence="1">Cytoplasm</location>
        <location evidence="1">Cytoskeleton</location>
        <location evidence="1">Cilium axoneme</location>
    </subcellularLocation>
</comment>
<evidence type="ECO:0000313" key="4">
    <source>
        <dbReference type="EMBL" id="ADI46838.1"/>
    </source>
</evidence>
<dbReference type="Gene3D" id="3.80.10.10">
    <property type="entry name" value="Ribonuclease Inhibitor"/>
    <property type="match status" value="1"/>
</dbReference>
<organism evidence="4">
    <name type="scientific">Volvox carteri f. nagariensis</name>
    <dbReference type="NCBI Taxonomy" id="3068"/>
    <lineage>
        <taxon>Eukaryota</taxon>
        <taxon>Viridiplantae</taxon>
        <taxon>Chlorophyta</taxon>
        <taxon>core chlorophytes</taxon>
        <taxon>Chlorophyceae</taxon>
        <taxon>CS clade</taxon>
        <taxon>Chlamydomonadales</taxon>
        <taxon>Volvocaceae</taxon>
        <taxon>Volvox</taxon>
    </lineage>
</organism>
<evidence type="ECO:0000256" key="1">
    <source>
        <dbReference type="ARBA" id="ARBA00004430"/>
    </source>
</evidence>
<feature type="compositionally biased region" description="Pro residues" evidence="2">
    <location>
        <begin position="569"/>
        <end position="589"/>
    </location>
</feature>
<dbReference type="GO" id="GO:0005930">
    <property type="term" value="C:axoneme"/>
    <property type="evidence" value="ECO:0007669"/>
    <property type="project" value="UniProtKB-SubCell"/>
</dbReference>
<dbReference type="PANTHER" id="PTHR24216">
    <property type="entry name" value="PAXILLIN-RELATED"/>
    <property type="match status" value="1"/>
</dbReference>
<feature type="region of interest" description="Disordered" evidence="2">
    <location>
        <begin position="881"/>
        <end position="901"/>
    </location>
</feature>
<feature type="compositionally biased region" description="Low complexity" evidence="2">
    <location>
        <begin position="1072"/>
        <end position="1082"/>
    </location>
</feature>
<name>D9CIX9_VOLCA</name>
<keyword evidence="3" id="KW-0732">Signal</keyword>
<feature type="signal peptide" evidence="3">
    <location>
        <begin position="1"/>
        <end position="36"/>
    </location>
</feature>
<protein>
    <submittedName>
        <fullName evidence="4">SAD1f</fullName>
    </submittedName>
</protein>
<feature type="compositionally biased region" description="Pro residues" evidence="2">
    <location>
        <begin position="641"/>
        <end position="824"/>
    </location>
</feature>
<feature type="compositionally biased region" description="Low complexity" evidence="2">
    <location>
        <begin position="881"/>
        <end position="899"/>
    </location>
</feature>
<feature type="region of interest" description="Disordered" evidence="2">
    <location>
        <begin position="1072"/>
        <end position="1102"/>
    </location>
</feature>
<evidence type="ECO:0000256" key="2">
    <source>
        <dbReference type="SAM" id="MobiDB-lite"/>
    </source>
</evidence>
<dbReference type="EMBL" id="GU784915">
    <property type="protein sequence ID" value="ADI46838.1"/>
    <property type="molecule type" value="Genomic_DNA"/>
</dbReference>
<reference evidence="4" key="1">
    <citation type="journal article" date="2010" name="Science">
        <title>Evolution of an expanded sex-determining locus in Volvox.</title>
        <authorList>
            <person name="Ferris P."/>
            <person name="Olson B.J."/>
            <person name="De Hoff P.L."/>
            <person name="Douglass S."/>
            <person name="Casero D."/>
            <person name="Prochnik S."/>
            <person name="Geng S."/>
            <person name="Rai R."/>
            <person name="Grimwood J."/>
            <person name="Schmutz J."/>
            <person name="Nishii I."/>
            <person name="Hamaji T."/>
            <person name="Nozaki H."/>
            <person name="Pellegrini M."/>
            <person name="Umen J.G."/>
        </authorList>
    </citation>
    <scope>NUCLEOTIDE SEQUENCE</scope>
    <source>
        <strain evidence="4">Eve</strain>
    </source>
</reference>
<feature type="chain" id="PRO_5003125144" evidence="3">
    <location>
        <begin position="37"/>
        <end position="1318"/>
    </location>
</feature>
<proteinExistence type="predicted"/>